<proteinExistence type="predicted"/>
<dbReference type="Proteomes" id="UP000275385">
    <property type="component" value="Unassembled WGS sequence"/>
</dbReference>
<evidence type="ECO:0000313" key="1">
    <source>
        <dbReference type="EMBL" id="RKU48060.1"/>
    </source>
</evidence>
<sequence length="260" mass="29935">MVWQWPLNEEGPLLFLPDPAVEWPPKEKEVFLFESEDKSYHQAGSIFIKRELPSAVGPYVKERFFVEPIGLLVLANKTTIPVPELVAYGRDADGLLFVATRYIFGSVRGDMAATACRMAQHHRPLQIDTPCRACADVVRDKADRFLREVVLTQLATERSCRTGLGGVVVPPRWVLEHDKRETWPVLTSEREEYVFTHQDLVLHNLLIDTRTLEVLALLDTEECGYFPPELQQWKHDRPGQFTLYQDMELVREHIRLLSGQ</sequence>
<dbReference type="SUPFAM" id="SSF56112">
    <property type="entry name" value="Protein kinase-like (PK-like)"/>
    <property type="match status" value="1"/>
</dbReference>
<comment type="caution">
    <text evidence="1">The sequence shown here is derived from an EMBL/GenBank/DDBJ whole genome shotgun (WGS) entry which is preliminary data.</text>
</comment>
<dbReference type="STRING" id="177199.A0A420YJL6"/>
<dbReference type="Gene3D" id="3.90.1200.10">
    <property type="match status" value="1"/>
</dbReference>
<accession>A0A420YJL6</accession>
<evidence type="ECO:0000313" key="2">
    <source>
        <dbReference type="Proteomes" id="UP000275385"/>
    </source>
</evidence>
<gene>
    <name evidence="1" type="ORF">DL546_008126</name>
</gene>
<reference evidence="1 2" key="1">
    <citation type="submission" date="2018-08" db="EMBL/GenBank/DDBJ databases">
        <title>Draft genome of the lignicolous fungus Coniochaeta pulveracea.</title>
        <authorList>
            <person name="Borstlap C.J."/>
            <person name="De Witt R.N."/>
            <person name="Botha A."/>
            <person name="Volschenk H."/>
        </authorList>
    </citation>
    <scope>NUCLEOTIDE SEQUENCE [LARGE SCALE GENOMIC DNA]</scope>
    <source>
        <strain evidence="1 2">CAB683</strain>
    </source>
</reference>
<dbReference type="EMBL" id="QVQW01000006">
    <property type="protein sequence ID" value="RKU48060.1"/>
    <property type="molecule type" value="Genomic_DNA"/>
</dbReference>
<name>A0A420YJL6_9PEZI</name>
<dbReference type="AlphaFoldDB" id="A0A420YJL6"/>
<organism evidence="1 2">
    <name type="scientific">Coniochaeta pulveracea</name>
    <dbReference type="NCBI Taxonomy" id="177199"/>
    <lineage>
        <taxon>Eukaryota</taxon>
        <taxon>Fungi</taxon>
        <taxon>Dikarya</taxon>
        <taxon>Ascomycota</taxon>
        <taxon>Pezizomycotina</taxon>
        <taxon>Sordariomycetes</taxon>
        <taxon>Sordariomycetidae</taxon>
        <taxon>Coniochaetales</taxon>
        <taxon>Coniochaetaceae</taxon>
        <taxon>Coniochaeta</taxon>
    </lineage>
</organism>
<dbReference type="InterPro" id="IPR011009">
    <property type="entry name" value="Kinase-like_dom_sf"/>
</dbReference>
<keyword evidence="2" id="KW-1185">Reference proteome</keyword>
<dbReference type="OrthoDB" id="2906425at2759"/>
<protein>
    <submittedName>
        <fullName evidence="1">Uncharacterized protein</fullName>
    </submittedName>
</protein>